<dbReference type="NCBIfam" id="TIGR00254">
    <property type="entry name" value="GGDEF"/>
    <property type="match status" value="1"/>
</dbReference>
<accession>A0A1H5SXR3</accession>
<dbReference type="PROSITE" id="PS50887">
    <property type="entry name" value="GGDEF"/>
    <property type="match status" value="1"/>
</dbReference>
<feature type="domain" description="GGDEF" evidence="5">
    <location>
        <begin position="507"/>
        <end position="640"/>
    </location>
</feature>
<sequence>MLSHRLCFLLFTVCSTLSSTLVWADFSPQALLEDKPYKQIALKLQSQDVHDPHQASLMLSKLQAQAKINEDPVATYFYYLGQFNHYRSFKRPIDARQSLIEMKQFAVTQKLDWMIADADMWLSTFDITDGNYSKALQRATETLLVAKSTGFMHLEGRLHNLIAVIHSTQNRQLQAKQHYLVALEIFKDINDAPYVIKVLSNISLIYADLEEWDKALEYNLEGYAWLNKQSTPSTEQQAILAINRSIITGNLGDFREQAQYLKLADINANKLGDIGLIATVKGNKSHNLIEQGHYAQARILANDCLRIARENLLRNQIPYCLTHLGRALTYLGESKSAESLLLEAKSSFVALDDPINTVRAYDYLAKFYEFQGEFKNAYHYSRLYQTENEILLFDNQKRALFELEQVHLDIERQSQIIQLDTENKLKQARLEQQDSIEKMWVATFVAGLFGFLLLFRSKSSLEQQNASLLTTNHSLREQSLLDPLTRVPNRRFAENFLDGPNLEQESGHFALGIIDIDHFKNINDQLGHAAGDIVLQEIAQTLSGKLHPAEILARWGGEEFLLVVKAESLTELNVRLEHFKQTVEIIDFYFDGGQINVTASIGATYLSQSNYQKQWHYYFDIADKNLYKAKSQGRNKVVFC</sequence>
<comment type="cofactor">
    <cofactor evidence="1">
        <name>Mg(2+)</name>
        <dbReference type="ChEBI" id="CHEBI:18420"/>
    </cofactor>
</comment>
<dbReference type="GO" id="GO:0052621">
    <property type="term" value="F:diguanylate cyclase activity"/>
    <property type="evidence" value="ECO:0007669"/>
    <property type="project" value="UniProtKB-EC"/>
</dbReference>
<dbReference type="InterPro" id="IPR043128">
    <property type="entry name" value="Rev_trsase/Diguanyl_cyclase"/>
</dbReference>
<evidence type="ECO:0000256" key="2">
    <source>
        <dbReference type="ARBA" id="ARBA00012528"/>
    </source>
</evidence>
<protein>
    <recommendedName>
        <fullName evidence="2">diguanylate cyclase</fullName>
        <ecNumber evidence="2">2.7.7.65</ecNumber>
    </recommendedName>
</protein>
<dbReference type="EMBL" id="FNVG01000002">
    <property type="protein sequence ID" value="SEF55402.1"/>
    <property type="molecule type" value="Genomic_DNA"/>
</dbReference>
<evidence type="ECO:0000313" key="6">
    <source>
        <dbReference type="EMBL" id="SEF55402.1"/>
    </source>
</evidence>
<dbReference type="SMART" id="SM00267">
    <property type="entry name" value="GGDEF"/>
    <property type="match status" value="1"/>
</dbReference>
<dbReference type="RefSeq" id="WP_146060839.1">
    <property type="nucleotide sequence ID" value="NZ_FNVG01000002.1"/>
</dbReference>
<comment type="catalytic activity">
    <reaction evidence="3">
        <text>2 GTP = 3',3'-c-di-GMP + 2 diphosphate</text>
        <dbReference type="Rhea" id="RHEA:24898"/>
        <dbReference type="ChEBI" id="CHEBI:33019"/>
        <dbReference type="ChEBI" id="CHEBI:37565"/>
        <dbReference type="ChEBI" id="CHEBI:58805"/>
        <dbReference type="EC" id="2.7.7.65"/>
    </reaction>
</comment>
<evidence type="ECO:0000259" key="5">
    <source>
        <dbReference type="PROSITE" id="PS50887"/>
    </source>
</evidence>
<evidence type="ECO:0000313" key="7">
    <source>
        <dbReference type="Proteomes" id="UP000236721"/>
    </source>
</evidence>
<name>A0A1H5SXR3_9VIBR</name>
<dbReference type="PANTHER" id="PTHR45138:SF9">
    <property type="entry name" value="DIGUANYLATE CYCLASE DGCM-RELATED"/>
    <property type="match status" value="1"/>
</dbReference>
<evidence type="ECO:0000256" key="4">
    <source>
        <dbReference type="SAM" id="SignalP"/>
    </source>
</evidence>
<dbReference type="Gene3D" id="1.25.40.10">
    <property type="entry name" value="Tetratricopeptide repeat domain"/>
    <property type="match status" value="2"/>
</dbReference>
<evidence type="ECO:0000256" key="3">
    <source>
        <dbReference type="ARBA" id="ARBA00034247"/>
    </source>
</evidence>
<proteinExistence type="predicted"/>
<dbReference type="Proteomes" id="UP000236721">
    <property type="component" value="Unassembled WGS sequence"/>
</dbReference>
<dbReference type="EC" id="2.7.7.65" evidence="2"/>
<dbReference type="OrthoDB" id="6191081at2"/>
<organism evidence="6 7">
    <name type="scientific">Vibrio hangzhouensis</name>
    <dbReference type="NCBI Taxonomy" id="462991"/>
    <lineage>
        <taxon>Bacteria</taxon>
        <taxon>Pseudomonadati</taxon>
        <taxon>Pseudomonadota</taxon>
        <taxon>Gammaproteobacteria</taxon>
        <taxon>Vibrionales</taxon>
        <taxon>Vibrionaceae</taxon>
        <taxon>Vibrio</taxon>
    </lineage>
</organism>
<dbReference type="InterPro" id="IPR000160">
    <property type="entry name" value="GGDEF_dom"/>
</dbReference>
<dbReference type="CDD" id="cd01949">
    <property type="entry name" value="GGDEF"/>
    <property type="match status" value="1"/>
</dbReference>
<dbReference type="Gene3D" id="3.30.70.270">
    <property type="match status" value="1"/>
</dbReference>
<evidence type="ECO:0000256" key="1">
    <source>
        <dbReference type="ARBA" id="ARBA00001946"/>
    </source>
</evidence>
<keyword evidence="4" id="KW-0732">Signal</keyword>
<reference evidence="7" key="1">
    <citation type="submission" date="2016-10" db="EMBL/GenBank/DDBJ databases">
        <authorList>
            <person name="Varghese N."/>
            <person name="Submissions S."/>
        </authorList>
    </citation>
    <scope>NUCLEOTIDE SEQUENCE [LARGE SCALE GENOMIC DNA]</scope>
    <source>
        <strain evidence="7">CGMCC 1.7062</strain>
    </source>
</reference>
<gene>
    <name evidence="6" type="ORF">SAMN04488244_10245</name>
</gene>
<dbReference type="SUPFAM" id="SSF55073">
    <property type="entry name" value="Nucleotide cyclase"/>
    <property type="match status" value="1"/>
</dbReference>
<dbReference type="FunFam" id="3.30.70.270:FF:000001">
    <property type="entry name" value="Diguanylate cyclase domain protein"/>
    <property type="match status" value="1"/>
</dbReference>
<dbReference type="PANTHER" id="PTHR45138">
    <property type="entry name" value="REGULATORY COMPONENTS OF SENSORY TRANSDUCTION SYSTEM"/>
    <property type="match status" value="1"/>
</dbReference>
<dbReference type="AlphaFoldDB" id="A0A1H5SXR3"/>
<keyword evidence="7" id="KW-1185">Reference proteome</keyword>
<feature type="signal peptide" evidence="4">
    <location>
        <begin position="1"/>
        <end position="24"/>
    </location>
</feature>
<dbReference type="InterPro" id="IPR050469">
    <property type="entry name" value="Diguanylate_Cyclase"/>
</dbReference>
<dbReference type="SUPFAM" id="SSF48452">
    <property type="entry name" value="TPR-like"/>
    <property type="match status" value="2"/>
</dbReference>
<dbReference type="InterPro" id="IPR029787">
    <property type="entry name" value="Nucleotide_cyclase"/>
</dbReference>
<feature type="chain" id="PRO_5009284487" description="diguanylate cyclase" evidence="4">
    <location>
        <begin position="25"/>
        <end position="640"/>
    </location>
</feature>
<dbReference type="Pfam" id="PF00990">
    <property type="entry name" value="GGDEF"/>
    <property type="match status" value="1"/>
</dbReference>
<dbReference type="InterPro" id="IPR011990">
    <property type="entry name" value="TPR-like_helical_dom_sf"/>
</dbReference>